<dbReference type="GO" id="GO:0005737">
    <property type="term" value="C:cytoplasm"/>
    <property type="evidence" value="ECO:0007669"/>
    <property type="project" value="UniProtKB-SubCell"/>
</dbReference>
<evidence type="ECO:0000313" key="9">
    <source>
        <dbReference type="Proteomes" id="UP000282321"/>
    </source>
</evidence>
<dbReference type="EMBL" id="QNBC01000076">
    <property type="protein sequence ID" value="RKX65696.1"/>
    <property type="molecule type" value="Genomic_DNA"/>
</dbReference>
<name>A0A660S759_UNCT6</name>
<comment type="similarity">
    <text evidence="2">Belongs to the DivIVA family.</text>
</comment>
<keyword evidence="4" id="KW-0132">Cell division</keyword>
<evidence type="ECO:0000256" key="1">
    <source>
        <dbReference type="ARBA" id="ARBA00004496"/>
    </source>
</evidence>
<keyword evidence="5" id="KW-0175">Coiled coil</keyword>
<dbReference type="InterPro" id="IPR007793">
    <property type="entry name" value="DivIVA_fam"/>
</dbReference>
<protein>
    <recommendedName>
        <fullName evidence="10">DivIVA domain-containing protein</fullName>
    </recommendedName>
</protein>
<feature type="compositionally biased region" description="Basic and acidic residues" evidence="7">
    <location>
        <begin position="157"/>
        <end position="190"/>
    </location>
</feature>
<dbReference type="AlphaFoldDB" id="A0A660S759"/>
<dbReference type="PANTHER" id="PTHR35794">
    <property type="entry name" value="CELL DIVISION PROTEIN DIVIVA"/>
    <property type="match status" value="1"/>
</dbReference>
<dbReference type="PANTHER" id="PTHR35794:SF2">
    <property type="entry name" value="CELL DIVISION PROTEIN DIVIVA"/>
    <property type="match status" value="1"/>
</dbReference>
<evidence type="ECO:0000256" key="3">
    <source>
        <dbReference type="ARBA" id="ARBA00022490"/>
    </source>
</evidence>
<dbReference type="Proteomes" id="UP000282321">
    <property type="component" value="Unassembled WGS sequence"/>
</dbReference>
<proteinExistence type="inferred from homology"/>
<gene>
    <name evidence="8" type="ORF">DRP44_05770</name>
</gene>
<dbReference type="NCBIfam" id="TIGR03544">
    <property type="entry name" value="DivI1A_domain"/>
    <property type="match status" value="1"/>
</dbReference>
<evidence type="ECO:0000256" key="5">
    <source>
        <dbReference type="ARBA" id="ARBA00023054"/>
    </source>
</evidence>
<feature type="region of interest" description="Disordered" evidence="7">
    <location>
        <begin position="157"/>
        <end position="214"/>
    </location>
</feature>
<evidence type="ECO:0000256" key="2">
    <source>
        <dbReference type="ARBA" id="ARBA00009008"/>
    </source>
</evidence>
<keyword evidence="6" id="KW-0131">Cell cycle</keyword>
<dbReference type="Pfam" id="PF05103">
    <property type="entry name" value="DivIVA"/>
    <property type="match status" value="1"/>
</dbReference>
<evidence type="ECO:0000256" key="4">
    <source>
        <dbReference type="ARBA" id="ARBA00022618"/>
    </source>
</evidence>
<evidence type="ECO:0000256" key="6">
    <source>
        <dbReference type="ARBA" id="ARBA00023306"/>
    </source>
</evidence>
<accession>A0A660S759</accession>
<organism evidence="8 9">
    <name type="scientific">candidate division TA06 bacterium</name>
    <dbReference type="NCBI Taxonomy" id="2250710"/>
    <lineage>
        <taxon>Bacteria</taxon>
        <taxon>Bacteria division TA06</taxon>
    </lineage>
</organism>
<evidence type="ECO:0000313" key="8">
    <source>
        <dbReference type="EMBL" id="RKX65696.1"/>
    </source>
</evidence>
<evidence type="ECO:0008006" key="10">
    <source>
        <dbReference type="Google" id="ProtNLM"/>
    </source>
</evidence>
<reference evidence="8 9" key="1">
    <citation type="submission" date="2018-06" db="EMBL/GenBank/DDBJ databases">
        <title>Extensive metabolic versatility and redundancy in microbially diverse, dynamic hydrothermal sediments.</title>
        <authorList>
            <person name="Dombrowski N."/>
            <person name="Teske A."/>
            <person name="Baker B.J."/>
        </authorList>
    </citation>
    <scope>NUCLEOTIDE SEQUENCE [LARGE SCALE GENOMIC DNA]</scope>
    <source>
        <strain evidence="8">B35_G9</strain>
    </source>
</reference>
<comment type="caution">
    <text evidence="8">The sequence shown here is derived from an EMBL/GenBank/DDBJ whole genome shotgun (WGS) entry which is preliminary data.</text>
</comment>
<evidence type="ECO:0000256" key="7">
    <source>
        <dbReference type="SAM" id="MobiDB-lite"/>
    </source>
</evidence>
<dbReference type="GO" id="GO:0051301">
    <property type="term" value="P:cell division"/>
    <property type="evidence" value="ECO:0007669"/>
    <property type="project" value="UniProtKB-KW"/>
</dbReference>
<keyword evidence="3" id="KW-0963">Cytoplasm</keyword>
<comment type="subcellular location">
    <subcellularLocation>
        <location evidence="1">Cytoplasm</location>
    </subcellularLocation>
</comment>
<dbReference type="InterPro" id="IPR019933">
    <property type="entry name" value="DivIVA_domain"/>
</dbReference>
<dbReference type="Gene3D" id="6.10.250.660">
    <property type="match status" value="1"/>
</dbReference>
<sequence length="214" mass="25300">MKLTPLDIKKQEFKKVFRGYDPNEVNNFLSMVAEEMEALARENAELMERLSTQEIKLDEYKNLEKSLQDTLIMAQKTTEEVRKNATRESDLLVKKSKVEAQKILQEAKSEKERIETEISRLRRQREMFIVQYRSVLQAQLDQLENILKQVKSEEEAKNQKEEAISIFEKQEDSISDKRQEVNPAPEKDTTENLNLFKPEEKVFNKEEEEDDLEL</sequence>